<dbReference type="RefSeq" id="WP_147336160.1">
    <property type="nucleotide sequence ID" value="NZ_QUAK01000136.1"/>
</dbReference>
<feature type="domain" description="Condensation" evidence="1">
    <location>
        <begin position="40"/>
        <end position="95"/>
    </location>
</feature>
<sequence>MALAPFSPEQQKLLDAMLDGQGVARKDSVIARRPDPDAPAPLSFAQERLYFFDRMQPGSPLYSMIGLVRLRGVVDVGVLEGALGLVVERHEVLRT</sequence>
<name>A0A372LZI7_9ACTN</name>
<dbReference type="InterPro" id="IPR001242">
    <property type="entry name" value="Condensation_dom"/>
</dbReference>
<evidence type="ECO:0000259" key="1">
    <source>
        <dbReference type="Pfam" id="PF00668"/>
    </source>
</evidence>
<dbReference type="Gene3D" id="3.30.559.10">
    <property type="entry name" value="Chloramphenicol acetyltransferase-like domain"/>
    <property type="match status" value="1"/>
</dbReference>
<protein>
    <recommendedName>
        <fullName evidence="1">Condensation domain-containing protein</fullName>
    </recommendedName>
</protein>
<gene>
    <name evidence="2" type="ORF">DY218_24375</name>
</gene>
<evidence type="ECO:0000313" key="2">
    <source>
        <dbReference type="EMBL" id="RFU84088.1"/>
    </source>
</evidence>
<evidence type="ECO:0000313" key="3">
    <source>
        <dbReference type="Proteomes" id="UP000263094"/>
    </source>
</evidence>
<dbReference type="SUPFAM" id="SSF52777">
    <property type="entry name" value="CoA-dependent acyltransferases"/>
    <property type="match status" value="1"/>
</dbReference>
<feature type="non-terminal residue" evidence="2">
    <location>
        <position position="95"/>
    </location>
</feature>
<dbReference type="Proteomes" id="UP000263094">
    <property type="component" value="Unassembled WGS sequence"/>
</dbReference>
<accession>A0A372LZI7</accession>
<dbReference type="EMBL" id="QUAK01000136">
    <property type="protein sequence ID" value="RFU84088.1"/>
    <property type="molecule type" value="Genomic_DNA"/>
</dbReference>
<dbReference type="AlphaFoldDB" id="A0A372LZI7"/>
<dbReference type="GO" id="GO:0008610">
    <property type="term" value="P:lipid biosynthetic process"/>
    <property type="evidence" value="ECO:0007669"/>
    <property type="project" value="UniProtKB-ARBA"/>
</dbReference>
<dbReference type="GO" id="GO:0003824">
    <property type="term" value="F:catalytic activity"/>
    <property type="evidence" value="ECO:0007669"/>
    <property type="project" value="InterPro"/>
</dbReference>
<dbReference type="InterPro" id="IPR023213">
    <property type="entry name" value="CAT-like_dom_sf"/>
</dbReference>
<keyword evidence="3" id="KW-1185">Reference proteome</keyword>
<organism evidence="2 3">
    <name type="scientific">Streptomyces triticagri</name>
    <dbReference type="NCBI Taxonomy" id="2293568"/>
    <lineage>
        <taxon>Bacteria</taxon>
        <taxon>Bacillati</taxon>
        <taxon>Actinomycetota</taxon>
        <taxon>Actinomycetes</taxon>
        <taxon>Kitasatosporales</taxon>
        <taxon>Streptomycetaceae</taxon>
        <taxon>Streptomyces</taxon>
    </lineage>
</organism>
<reference evidence="2 3" key="1">
    <citation type="submission" date="2018-08" db="EMBL/GenBank/DDBJ databases">
        <title>Isolation, diversity and antifungal activity of Actinobacteria from wheat.</title>
        <authorList>
            <person name="Han C."/>
        </authorList>
    </citation>
    <scope>NUCLEOTIDE SEQUENCE [LARGE SCALE GENOMIC DNA]</scope>
    <source>
        <strain evidence="2 3">NEAU-YY421</strain>
    </source>
</reference>
<dbReference type="Pfam" id="PF00668">
    <property type="entry name" value="Condensation"/>
    <property type="match status" value="1"/>
</dbReference>
<comment type="caution">
    <text evidence="2">The sequence shown here is derived from an EMBL/GenBank/DDBJ whole genome shotgun (WGS) entry which is preliminary data.</text>
</comment>
<proteinExistence type="predicted"/>